<sequence length="58" mass="6568">MMKGNARTKQLRGKMRETLGKALGNKSMQRAGRGEQLRGKAQEMTERAAGQIRQRTKH</sequence>
<dbReference type="Gene3D" id="1.10.1470.10">
    <property type="entry name" value="YjbJ"/>
    <property type="match status" value="1"/>
</dbReference>
<reference evidence="4 5" key="1">
    <citation type="submission" date="2016-10" db="EMBL/GenBank/DDBJ databases">
        <authorList>
            <person name="de Groot N.N."/>
        </authorList>
    </citation>
    <scope>NUCLEOTIDE SEQUENCE [LARGE SCALE GENOMIC DNA]</scope>
    <source>
        <strain evidence="4 5">OK461</strain>
    </source>
</reference>
<evidence type="ECO:0000256" key="2">
    <source>
        <dbReference type="SAM" id="MobiDB-lite"/>
    </source>
</evidence>
<dbReference type="AlphaFoldDB" id="A0A1I2K5V5"/>
<dbReference type="InterPro" id="IPR008462">
    <property type="entry name" value="CsbD"/>
</dbReference>
<feature type="compositionally biased region" description="Basic and acidic residues" evidence="2">
    <location>
        <begin position="32"/>
        <end position="46"/>
    </location>
</feature>
<dbReference type="EMBL" id="FONR01000009">
    <property type="protein sequence ID" value="SFF60296.1"/>
    <property type="molecule type" value="Genomic_DNA"/>
</dbReference>
<dbReference type="Proteomes" id="UP000181942">
    <property type="component" value="Unassembled WGS sequence"/>
</dbReference>
<evidence type="ECO:0000259" key="3">
    <source>
        <dbReference type="Pfam" id="PF05532"/>
    </source>
</evidence>
<dbReference type="InterPro" id="IPR036629">
    <property type="entry name" value="YjbJ_sf"/>
</dbReference>
<gene>
    <name evidence="4" type="ORF">SAMN02787118_109191</name>
</gene>
<dbReference type="Pfam" id="PF05532">
    <property type="entry name" value="CsbD"/>
    <property type="match status" value="1"/>
</dbReference>
<evidence type="ECO:0000256" key="1">
    <source>
        <dbReference type="ARBA" id="ARBA00009129"/>
    </source>
</evidence>
<proteinExistence type="inferred from homology"/>
<comment type="similarity">
    <text evidence="1">Belongs to the UPF0337 (CsbD) family.</text>
</comment>
<feature type="domain" description="CsbD-like" evidence="3">
    <location>
        <begin position="7"/>
        <end position="53"/>
    </location>
</feature>
<protein>
    <submittedName>
        <fullName evidence="4">CsbD-like</fullName>
    </submittedName>
</protein>
<evidence type="ECO:0000313" key="5">
    <source>
        <dbReference type="Proteomes" id="UP000181942"/>
    </source>
</evidence>
<evidence type="ECO:0000313" key="4">
    <source>
        <dbReference type="EMBL" id="SFF60296.1"/>
    </source>
</evidence>
<accession>A0A1I2K5V5</accession>
<dbReference type="OrthoDB" id="4250134at2"/>
<dbReference type="SUPFAM" id="SSF69047">
    <property type="entry name" value="Hypothetical protein YjbJ"/>
    <property type="match status" value="1"/>
</dbReference>
<feature type="region of interest" description="Disordered" evidence="2">
    <location>
        <begin position="1"/>
        <end position="58"/>
    </location>
</feature>
<name>A0A1I2K5V5_9ACTN</name>
<dbReference type="RefSeq" id="WP_075029450.1">
    <property type="nucleotide sequence ID" value="NZ_FONR01000009.1"/>
</dbReference>
<organism evidence="4 5">
    <name type="scientific">Streptomyces mirabilis</name>
    <dbReference type="NCBI Taxonomy" id="68239"/>
    <lineage>
        <taxon>Bacteria</taxon>
        <taxon>Bacillati</taxon>
        <taxon>Actinomycetota</taxon>
        <taxon>Actinomycetes</taxon>
        <taxon>Kitasatosporales</taxon>
        <taxon>Streptomycetaceae</taxon>
        <taxon>Streptomyces</taxon>
    </lineage>
</organism>